<evidence type="ECO:0000313" key="2">
    <source>
        <dbReference type="Ensembl" id="ENSMUNP00000028094.1"/>
    </source>
</evidence>
<reference evidence="2" key="2">
    <citation type="submission" date="2025-08" db="UniProtKB">
        <authorList>
            <consortium name="Ensembl"/>
        </authorList>
    </citation>
    <scope>IDENTIFICATION</scope>
</reference>
<reference evidence="2" key="1">
    <citation type="submission" date="2020-03" db="EMBL/GenBank/DDBJ databases">
        <title>Melopsittacus undulatus (budgerigar) genome, bMelUnd1, maternal haplotype with Z.</title>
        <authorList>
            <person name="Gedman G."/>
            <person name="Mountcastle J."/>
            <person name="Haase B."/>
            <person name="Formenti G."/>
            <person name="Wright T."/>
            <person name="Apodaca J."/>
            <person name="Pelan S."/>
            <person name="Chow W."/>
            <person name="Rhie A."/>
            <person name="Howe K."/>
            <person name="Fedrigo O."/>
            <person name="Jarvis E.D."/>
        </authorList>
    </citation>
    <scope>NUCLEOTIDE SEQUENCE [LARGE SCALE GENOMIC DNA]</scope>
</reference>
<organism evidence="2 3">
    <name type="scientific">Melopsittacus undulatus</name>
    <name type="common">Budgerigar</name>
    <name type="synonym">Psittacus undulatus</name>
    <dbReference type="NCBI Taxonomy" id="13146"/>
    <lineage>
        <taxon>Eukaryota</taxon>
        <taxon>Metazoa</taxon>
        <taxon>Chordata</taxon>
        <taxon>Craniata</taxon>
        <taxon>Vertebrata</taxon>
        <taxon>Euteleostomi</taxon>
        <taxon>Archelosauria</taxon>
        <taxon>Archosauria</taxon>
        <taxon>Dinosauria</taxon>
        <taxon>Saurischia</taxon>
        <taxon>Theropoda</taxon>
        <taxon>Coelurosauria</taxon>
        <taxon>Aves</taxon>
        <taxon>Neognathae</taxon>
        <taxon>Neoaves</taxon>
        <taxon>Telluraves</taxon>
        <taxon>Australaves</taxon>
        <taxon>Psittaciformes</taxon>
        <taxon>Psittaculidae</taxon>
        <taxon>Melopsittacus</taxon>
    </lineage>
</organism>
<dbReference type="Ensembl" id="ENSMUNT00000034516.1">
    <property type="protein sequence ID" value="ENSMUNP00000028094.1"/>
    <property type="gene ID" value="ENSMUNG00000021708.1"/>
</dbReference>
<dbReference type="Proteomes" id="UP000694405">
    <property type="component" value="Chromosome 6"/>
</dbReference>
<accession>A0A8V5G6A7</accession>
<evidence type="ECO:0000256" key="1">
    <source>
        <dbReference type="SAM" id="MobiDB-lite"/>
    </source>
</evidence>
<name>A0A8V5G6A7_MELUD</name>
<proteinExistence type="predicted"/>
<dbReference type="AlphaFoldDB" id="A0A8V5G6A7"/>
<keyword evidence="3" id="KW-1185">Reference proteome</keyword>
<sequence length="256" mass="28188">MPALPVPRAWHTGAEAEAPTPPGSFYPRWLRRCRRRDPDWLLRLPHCFQVGVPPPAAGKPFPRPSSSGSAPRSCCLVPFPLPFLSSFPPFFTTPPRTGPVFPGAGMSSGLVLRTPLPEDTSVFTALKPVTMSGEPGEDAPVFEDIKPPSRPLENPPELAQLHPLRMEQRMPPLILEARSEMDKYLSNEVPPISMLPDKKYRRESASVVGRVSSPQRSHPPPPYSCEHQRHPARHNTPAHGTVPATQTHGSLPTDQN</sequence>
<evidence type="ECO:0000313" key="3">
    <source>
        <dbReference type="Proteomes" id="UP000694405"/>
    </source>
</evidence>
<reference evidence="2" key="3">
    <citation type="submission" date="2025-09" db="UniProtKB">
        <authorList>
            <consortium name="Ensembl"/>
        </authorList>
    </citation>
    <scope>IDENTIFICATION</scope>
</reference>
<feature type="region of interest" description="Disordered" evidence="1">
    <location>
        <begin position="189"/>
        <end position="256"/>
    </location>
</feature>
<protein>
    <submittedName>
        <fullName evidence="2">Uncharacterized protein</fullName>
    </submittedName>
</protein>
<feature type="compositionally biased region" description="Polar residues" evidence="1">
    <location>
        <begin position="243"/>
        <end position="256"/>
    </location>
</feature>